<dbReference type="InterPro" id="IPR005119">
    <property type="entry name" value="LysR_subst-bd"/>
</dbReference>
<dbReference type="InterPro" id="IPR036390">
    <property type="entry name" value="WH_DNA-bd_sf"/>
</dbReference>
<evidence type="ECO:0000256" key="4">
    <source>
        <dbReference type="ARBA" id="ARBA00023163"/>
    </source>
</evidence>
<protein>
    <submittedName>
        <fullName evidence="6">LysR family transcriptional regulator</fullName>
    </submittedName>
</protein>
<dbReference type="RefSeq" id="WP_189687408.1">
    <property type="nucleotide sequence ID" value="NZ_BMYK01000006.1"/>
</dbReference>
<name>A0ABQ3G1F0_9BURK</name>
<keyword evidence="2" id="KW-0805">Transcription regulation</keyword>
<dbReference type="SUPFAM" id="SSF46785">
    <property type="entry name" value="Winged helix' DNA-binding domain"/>
    <property type="match status" value="1"/>
</dbReference>
<dbReference type="PROSITE" id="PS50931">
    <property type="entry name" value="HTH_LYSR"/>
    <property type="match status" value="1"/>
</dbReference>
<dbReference type="Gene3D" id="3.40.190.290">
    <property type="match status" value="1"/>
</dbReference>
<dbReference type="Proteomes" id="UP000626210">
    <property type="component" value="Unassembled WGS sequence"/>
</dbReference>
<evidence type="ECO:0000313" key="6">
    <source>
        <dbReference type="EMBL" id="GHC82930.1"/>
    </source>
</evidence>
<accession>A0ABQ3G1F0</accession>
<feature type="domain" description="HTH lysR-type" evidence="5">
    <location>
        <begin position="2"/>
        <end position="59"/>
    </location>
</feature>
<comment type="caution">
    <text evidence="6">The sequence shown here is derived from an EMBL/GenBank/DDBJ whole genome shotgun (WGS) entry which is preliminary data.</text>
</comment>
<keyword evidence="3" id="KW-0238">DNA-binding</keyword>
<dbReference type="Gene3D" id="1.10.10.10">
    <property type="entry name" value="Winged helix-like DNA-binding domain superfamily/Winged helix DNA-binding domain"/>
    <property type="match status" value="1"/>
</dbReference>
<reference evidence="7" key="1">
    <citation type="journal article" date="2019" name="Int. J. Syst. Evol. Microbiol.">
        <title>The Global Catalogue of Microorganisms (GCM) 10K type strain sequencing project: providing services to taxonomists for standard genome sequencing and annotation.</title>
        <authorList>
            <consortium name="The Broad Institute Genomics Platform"/>
            <consortium name="The Broad Institute Genome Sequencing Center for Infectious Disease"/>
            <person name="Wu L."/>
            <person name="Ma J."/>
        </authorList>
    </citation>
    <scope>NUCLEOTIDE SEQUENCE [LARGE SCALE GENOMIC DNA]</scope>
    <source>
        <strain evidence="7">KCTC 23314</strain>
    </source>
</reference>
<dbReference type="PANTHER" id="PTHR30537">
    <property type="entry name" value="HTH-TYPE TRANSCRIPTIONAL REGULATOR"/>
    <property type="match status" value="1"/>
</dbReference>
<keyword evidence="7" id="KW-1185">Reference proteome</keyword>
<dbReference type="InterPro" id="IPR000847">
    <property type="entry name" value="LysR_HTH_N"/>
</dbReference>
<evidence type="ECO:0000313" key="7">
    <source>
        <dbReference type="Proteomes" id="UP000626210"/>
    </source>
</evidence>
<proteinExistence type="inferred from homology"/>
<evidence type="ECO:0000256" key="3">
    <source>
        <dbReference type="ARBA" id="ARBA00023125"/>
    </source>
</evidence>
<dbReference type="Pfam" id="PF00126">
    <property type="entry name" value="HTH_1"/>
    <property type="match status" value="1"/>
</dbReference>
<evidence type="ECO:0000256" key="2">
    <source>
        <dbReference type="ARBA" id="ARBA00023015"/>
    </source>
</evidence>
<dbReference type="PANTHER" id="PTHR30537:SF17">
    <property type="entry name" value="LYSR-FAMILY REGULATORY PROTEIN"/>
    <property type="match status" value="1"/>
</dbReference>
<dbReference type="CDD" id="cd08422">
    <property type="entry name" value="PBP2_CrgA_like"/>
    <property type="match status" value="1"/>
</dbReference>
<dbReference type="EMBL" id="BMYK01000006">
    <property type="protein sequence ID" value="GHC82930.1"/>
    <property type="molecule type" value="Genomic_DNA"/>
</dbReference>
<sequence length="317" mass="34612">MLQLRGIETFLKAVEGGSIAAAARQLGITPAAASQNIARLEQALGTRLLTRTTRSLALTNAGALYRARVAPVLAQLEMAESDIADLEGQPQGRLRISCAAAFGRNMLAPLLPPFIAAHPRVAVELVIADRPIDALKEDVDISIRYRNALEPGMVVRRIAAVPMVFCAAPSYLARRGRPATPEDLAQHDCLLYRMEADGRVMPWPYLREGTRVVPELKAAAVANDVDTLAMLAVHGAGITRLGWFIARPLVAQGLLEPLFVQAPRGRKVPRIAPEPLEFFLCYRDRQHVPAKVRVFADYLADALRAHPDLQAPQPVPR</sequence>
<evidence type="ECO:0000256" key="1">
    <source>
        <dbReference type="ARBA" id="ARBA00009437"/>
    </source>
</evidence>
<dbReference type="InterPro" id="IPR036388">
    <property type="entry name" value="WH-like_DNA-bd_sf"/>
</dbReference>
<comment type="similarity">
    <text evidence="1">Belongs to the LysR transcriptional regulatory family.</text>
</comment>
<organism evidence="6 7">
    <name type="scientific">Pseudorhodoferax aquiterrae</name>
    <dbReference type="NCBI Taxonomy" id="747304"/>
    <lineage>
        <taxon>Bacteria</taxon>
        <taxon>Pseudomonadati</taxon>
        <taxon>Pseudomonadota</taxon>
        <taxon>Betaproteobacteria</taxon>
        <taxon>Burkholderiales</taxon>
        <taxon>Comamonadaceae</taxon>
    </lineage>
</organism>
<dbReference type="Pfam" id="PF03466">
    <property type="entry name" value="LysR_substrate"/>
    <property type="match status" value="1"/>
</dbReference>
<dbReference type="SUPFAM" id="SSF53850">
    <property type="entry name" value="Periplasmic binding protein-like II"/>
    <property type="match status" value="1"/>
</dbReference>
<evidence type="ECO:0000259" key="5">
    <source>
        <dbReference type="PROSITE" id="PS50931"/>
    </source>
</evidence>
<gene>
    <name evidence="6" type="ORF">GCM10007320_26520</name>
</gene>
<keyword evidence="4" id="KW-0804">Transcription</keyword>
<dbReference type="InterPro" id="IPR058163">
    <property type="entry name" value="LysR-type_TF_proteobact-type"/>
</dbReference>